<dbReference type="Proteomes" id="UP000824219">
    <property type="component" value="Linkage Group LG26"/>
</dbReference>
<feature type="region of interest" description="Disordered" evidence="1">
    <location>
        <begin position="1"/>
        <end position="28"/>
    </location>
</feature>
<reference evidence="2 3" key="1">
    <citation type="submission" date="2021-06" db="EMBL/GenBank/DDBJ databases">
        <title>Chromosome-level genome assembly of the red-tail catfish (Hemibagrus wyckioides).</title>
        <authorList>
            <person name="Shao F."/>
        </authorList>
    </citation>
    <scope>NUCLEOTIDE SEQUENCE [LARGE SCALE GENOMIC DNA]</scope>
    <source>
        <strain evidence="2">EC202008001</strain>
        <tissue evidence="2">Blood</tissue>
    </source>
</reference>
<name>A0A9D3N7E5_9TELE</name>
<dbReference type="EMBL" id="JAHKSW010000026">
    <property type="protein sequence ID" value="KAG7315870.1"/>
    <property type="molecule type" value="Genomic_DNA"/>
</dbReference>
<gene>
    <name evidence="2" type="ORF">KOW79_020736</name>
</gene>
<dbReference type="AlphaFoldDB" id="A0A9D3N7E5"/>
<proteinExistence type="predicted"/>
<feature type="region of interest" description="Disordered" evidence="1">
    <location>
        <begin position="51"/>
        <end position="71"/>
    </location>
</feature>
<organism evidence="2 3">
    <name type="scientific">Hemibagrus wyckioides</name>
    <dbReference type="NCBI Taxonomy" id="337641"/>
    <lineage>
        <taxon>Eukaryota</taxon>
        <taxon>Metazoa</taxon>
        <taxon>Chordata</taxon>
        <taxon>Craniata</taxon>
        <taxon>Vertebrata</taxon>
        <taxon>Euteleostomi</taxon>
        <taxon>Actinopterygii</taxon>
        <taxon>Neopterygii</taxon>
        <taxon>Teleostei</taxon>
        <taxon>Ostariophysi</taxon>
        <taxon>Siluriformes</taxon>
        <taxon>Bagridae</taxon>
        <taxon>Hemibagrus</taxon>
    </lineage>
</organism>
<comment type="caution">
    <text evidence="2">The sequence shown here is derived from an EMBL/GenBank/DDBJ whole genome shotgun (WGS) entry which is preliminary data.</text>
</comment>
<evidence type="ECO:0000313" key="2">
    <source>
        <dbReference type="EMBL" id="KAG7315870.1"/>
    </source>
</evidence>
<evidence type="ECO:0000256" key="1">
    <source>
        <dbReference type="SAM" id="MobiDB-lite"/>
    </source>
</evidence>
<accession>A0A9D3N7E5</accession>
<feature type="compositionally biased region" description="Polar residues" evidence="1">
    <location>
        <begin position="1"/>
        <end position="10"/>
    </location>
</feature>
<sequence>MSLMKNLSSGQRRHKENGAERRQKRREHRLLEESTLIELVAIKFVDKDDNHRQDTLKGTRGSARFVHGPVV</sequence>
<protein>
    <submittedName>
        <fullName evidence="2">Uncharacterized protein</fullName>
    </submittedName>
</protein>
<evidence type="ECO:0000313" key="3">
    <source>
        <dbReference type="Proteomes" id="UP000824219"/>
    </source>
</evidence>
<keyword evidence="3" id="KW-1185">Reference proteome</keyword>